<comment type="caution">
    <text evidence="1">The sequence shown here is derived from an EMBL/GenBank/DDBJ whole genome shotgun (WGS) entry which is preliminary data.</text>
</comment>
<evidence type="ECO:0000313" key="2">
    <source>
        <dbReference type="Proteomes" id="UP001140087"/>
    </source>
</evidence>
<proteinExistence type="predicted"/>
<organism evidence="1 2">
    <name type="scientific">Coemansia helicoidea</name>
    <dbReference type="NCBI Taxonomy" id="1286919"/>
    <lineage>
        <taxon>Eukaryota</taxon>
        <taxon>Fungi</taxon>
        <taxon>Fungi incertae sedis</taxon>
        <taxon>Zoopagomycota</taxon>
        <taxon>Kickxellomycotina</taxon>
        <taxon>Kickxellomycetes</taxon>
        <taxon>Kickxellales</taxon>
        <taxon>Kickxellaceae</taxon>
        <taxon>Coemansia</taxon>
    </lineage>
</organism>
<name>A0ACC1KFI3_9FUNG</name>
<keyword evidence="2" id="KW-1185">Reference proteome</keyword>
<reference evidence="1" key="1">
    <citation type="submission" date="2022-07" db="EMBL/GenBank/DDBJ databases">
        <title>Phylogenomic reconstructions and comparative analyses of Kickxellomycotina fungi.</title>
        <authorList>
            <person name="Reynolds N.K."/>
            <person name="Stajich J.E."/>
            <person name="Barry K."/>
            <person name="Grigoriev I.V."/>
            <person name="Crous P."/>
            <person name="Smith M.E."/>
        </authorList>
    </citation>
    <scope>NUCLEOTIDE SEQUENCE</scope>
    <source>
        <strain evidence="1">BCRC 34780</strain>
    </source>
</reference>
<accession>A0ACC1KFI3</accession>
<gene>
    <name evidence="1" type="ORF">H4R21_006845</name>
</gene>
<dbReference type="Proteomes" id="UP001140087">
    <property type="component" value="Unassembled WGS sequence"/>
</dbReference>
<evidence type="ECO:0000313" key="1">
    <source>
        <dbReference type="EMBL" id="KAJ2789047.1"/>
    </source>
</evidence>
<sequence length="166" mass="17582">LVARLPHVATIDRSDVTTVERTELERHYLSLCATAVGAAGDALVPAMAARFPRIAELVAAHGAPRVAPVDSRLKARLAETAIEIARGIGAEDRPLAVHARPLLRSMLVRQLRALAARLAGRRGPLALYLRAGAGADWAPLDNDARPLSFYGLDAGCTVRAVPGDQS</sequence>
<dbReference type="EMBL" id="JANBUN010003895">
    <property type="protein sequence ID" value="KAJ2789047.1"/>
    <property type="molecule type" value="Genomic_DNA"/>
</dbReference>
<feature type="non-terminal residue" evidence="1">
    <location>
        <position position="1"/>
    </location>
</feature>
<protein>
    <submittedName>
        <fullName evidence="1">Uncharacterized protein</fullName>
    </submittedName>
</protein>